<dbReference type="GO" id="GO:0003910">
    <property type="term" value="F:DNA ligase (ATP) activity"/>
    <property type="evidence" value="ECO:0007669"/>
    <property type="project" value="InterPro"/>
</dbReference>
<dbReference type="InterPro" id="IPR050191">
    <property type="entry name" value="ATP-dep_DNA_ligase"/>
</dbReference>
<reference evidence="8" key="1">
    <citation type="submission" date="2022-03" db="EMBL/GenBank/DDBJ databases">
        <authorList>
            <person name="Lindestad O."/>
        </authorList>
    </citation>
    <scope>NUCLEOTIDE SEQUENCE</scope>
</reference>
<organism evidence="8 9">
    <name type="scientific">Pararge aegeria aegeria</name>
    <dbReference type="NCBI Taxonomy" id="348720"/>
    <lineage>
        <taxon>Eukaryota</taxon>
        <taxon>Metazoa</taxon>
        <taxon>Ecdysozoa</taxon>
        <taxon>Arthropoda</taxon>
        <taxon>Hexapoda</taxon>
        <taxon>Insecta</taxon>
        <taxon>Pterygota</taxon>
        <taxon>Neoptera</taxon>
        <taxon>Endopterygota</taxon>
        <taxon>Lepidoptera</taxon>
        <taxon>Glossata</taxon>
        <taxon>Ditrysia</taxon>
        <taxon>Papilionoidea</taxon>
        <taxon>Nymphalidae</taxon>
        <taxon>Satyrinae</taxon>
        <taxon>Satyrini</taxon>
        <taxon>Parargina</taxon>
        <taxon>Pararge</taxon>
    </lineage>
</organism>
<dbReference type="AlphaFoldDB" id="A0A8S4S8R9"/>
<gene>
    <name evidence="8" type="primary">jg17221</name>
    <name evidence="8" type="ORF">PAEG_LOCUS23891</name>
</gene>
<dbReference type="EMBL" id="CAKXAJ010026185">
    <property type="protein sequence ID" value="CAH2261241.1"/>
    <property type="molecule type" value="Genomic_DNA"/>
</dbReference>
<name>A0A8S4S8R9_9NEOP</name>
<dbReference type="GO" id="GO:0003677">
    <property type="term" value="F:DNA binding"/>
    <property type="evidence" value="ECO:0007669"/>
    <property type="project" value="InterPro"/>
</dbReference>
<feature type="compositionally biased region" description="Basic and acidic residues" evidence="6">
    <location>
        <begin position="102"/>
        <end position="111"/>
    </location>
</feature>
<keyword evidence="5" id="KW-0234">DNA repair</keyword>
<dbReference type="OrthoDB" id="206088at2759"/>
<evidence type="ECO:0000313" key="9">
    <source>
        <dbReference type="Proteomes" id="UP000838756"/>
    </source>
</evidence>
<evidence type="ECO:0000256" key="3">
    <source>
        <dbReference type="ARBA" id="ARBA00022763"/>
    </source>
</evidence>
<dbReference type="GO" id="GO:0006310">
    <property type="term" value="P:DNA recombination"/>
    <property type="evidence" value="ECO:0007669"/>
    <property type="project" value="UniProtKB-KW"/>
</dbReference>
<dbReference type="GO" id="GO:1903461">
    <property type="term" value="P:Okazaki fragment processing involved in mitotic DNA replication"/>
    <property type="evidence" value="ECO:0007669"/>
    <property type="project" value="TreeGrafter"/>
</dbReference>
<evidence type="ECO:0000259" key="7">
    <source>
        <dbReference type="Pfam" id="PF04675"/>
    </source>
</evidence>
<dbReference type="PANTHER" id="PTHR45674">
    <property type="entry name" value="DNA LIGASE 1/3 FAMILY MEMBER"/>
    <property type="match status" value="1"/>
</dbReference>
<dbReference type="GO" id="GO:0006281">
    <property type="term" value="P:DNA repair"/>
    <property type="evidence" value="ECO:0007669"/>
    <property type="project" value="UniProtKB-KW"/>
</dbReference>
<evidence type="ECO:0000256" key="2">
    <source>
        <dbReference type="ARBA" id="ARBA00022598"/>
    </source>
</evidence>
<feature type="compositionally biased region" description="Polar residues" evidence="6">
    <location>
        <begin position="114"/>
        <end position="127"/>
    </location>
</feature>
<dbReference type="Gene3D" id="1.10.3260.10">
    <property type="entry name" value="DNA ligase, ATP-dependent, N-terminal domain"/>
    <property type="match status" value="1"/>
</dbReference>
<accession>A0A8S4S8R9</accession>
<evidence type="ECO:0000256" key="5">
    <source>
        <dbReference type="ARBA" id="ARBA00023204"/>
    </source>
</evidence>
<feature type="domain" description="DNA ligase ATP-dependent N-terminal" evidence="7">
    <location>
        <begin position="308"/>
        <end position="368"/>
    </location>
</feature>
<sequence>MDDTRDLGAQIHQNHNCYRLQNRRTSSVCILIDRIGIQYSVVESYNRSTVTVNDVSNVNQSTKFSRLVYFVLLTNPANVPVNTRSMSQRSITSFFNITPKAKEKKEIKDEVTPSPDTSTSNESTPVNGNAKRVKRSRSSSSETEVKREEPSPPTPEKKKKVKRQRIESSDSEAEQPSCSEDKPTEIKLEKSEQPKTYDSPKNKKSKAKPDRKIKVDKSDVEKKVKVEKKSPSPKISPKNDVKKSPASYFTVKAGKTDENSKSNGAKTDNIEDGEKDNVKKVAEVDYNPAKAKYHPIHDACWSKGQEIPYLALSKTLEAIEATSARLKMIEILSNYFRSVIVLTPEDLLPSIYLCLNQLAPAYHSLELGECFFVTVTMRI</sequence>
<dbReference type="GO" id="GO:0005634">
    <property type="term" value="C:nucleus"/>
    <property type="evidence" value="ECO:0007669"/>
    <property type="project" value="TreeGrafter"/>
</dbReference>
<keyword evidence="2" id="KW-0436">Ligase</keyword>
<comment type="similarity">
    <text evidence="1">Belongs to the ATP-dependent DNA ligase family.</text>
</comment>
<dbReference type="GO" id="GO:0005739">
    <property type="term" value="C:mitochondrion"/>
    <property type="evidence" value="ECO:0007669"/>
    <property type="project" value="TreeGrafter"/>
</dbReference>
<feature type="region of interest" description="Disordered" evidence="6">
    <location>
        <begin position="102"/>
        <end position="271"/>
    </location>
</feature>
<keyword evidence="4" id="KW-0233">DNA recombination</keyword>
<dbReference type="Proteomes" id="UP000838756">
    <property type="component" value="Unassembled WGS sequence"/>
</dbReference>
<evidence type="ECO:0000256" key="4">
    <source>
        <dbReference type="ARBA" id="ARBA00023172"/>
    </source>
</evidence>
<protein>
    <submittedName>
        <fullName evidence="8">Jg17221 protein</fullName>
    </submittedName>
</protein>
<dbReference type="SUPFAM" id="SSF117018">
    <property type="entry name" value="ATP-dependent DNA ligase DNA-binding domain"/>
    <property type="match status" value="1"/>
</dbReference>
<proteinExistence type="inferred from homology"/>
<dbReference type="PANTHER" id="PTHR45674:SF4">
    <property type="entry name" value="DNA LIGASE 1"/>
    <property type="match status" value="1"/>
</dbReference>
<evidence type="ECO:0000256" key="1">
    <source>
        <dbReference type="ARBA" id="ARBA00007572"/>
    </source>
</evidence>
<feature type="compositionally biased region" description="Basic and acidic residues" evidence="6">
    <location>
        <begin position="179"/>
        <end position="230"/>
    </location>
</feature>
<dbReference type="Pfam" id="PF04675">
    <property type="entry name" value="DNA_ligase_A_N"/>
    <property type="match status" value="1"/>
</dbReference>
<evidence type="ECO:0000313" key="8">
    <source>
        <dbReference type="EMBL" id="CAH2261241.1"/>
    </source>
</evidence>
<evidence type="ECO:0000256" key="6">
    <source>
        <dbReference type="SAM" id="MobiDB-lite"/>
    </source>
</evidence>
<keyword evidence="9" id="KW-1185">Reference proteome</keyword>
<dbReference type="InterPro" id="IPR036599">
    <property type="entry name" value="DNA_ligase_N_sf"/>
</dbReference>
<dbReference type="InterPro" id="IPR012308">
    <property type="entry name" value="DNA_ligase_ATP-dep_N"/>
</dbReference>
<comment type="caution">
    <text evidence="8">The sequence shown here is derived from an EMBL/GenBank/DDBJ whole genome shotgun (WGS) entry which is preliminary data.</text>
</comment>
<keyword evidence="3" id="KW-0227">DNA damage</keyword>